<keyword evidence="3" id="KW-0449">Lipoprotein</keyword>
<feature type="domain" description="FAS1" evidence="2">
    <location>
        <begin position="96"/>
        <end position="233"/>
    </location>
</feature>
<dbReference type="EMBL" id="FUGD01000089">
    <property type="protein sequence ID" value="SJM37594.1"/>
    <property type="molecule type" value="Genomic_DNA"/>
</dbReference>
<name>A0A1R4EGI9_9GAMM</name>
<evidence type="ECO:0000313" key="4">
    <source>
        <dbReference type="Proteomes" id="UP000188169"/>
    </source>
</evidence>
<dbReference type="SMART" id="SM00554">
    <property type="entry name" value="FAS1"/>
    <property type="match status" value="1"/>
</dbReference>
<feature type="chain" id="PRO_5013226873" evidence="1">
    <location>
        <begin position="24"/>
        <end position="237"/>
    </location>
</feature>
<dbReference type="PANTHER" id="PTHR10900:SF77">
    <property type="entry name" value="FI19380P1"/>
    <property type="match status" value="1"/>
</dbReference>
<dbReference type="InterPro" id="IPR050904">
    <property type="entry name" value="Adhesion/Biosynth-related"/>
</dbReference>
<keyword evidence="1" id="KW-0732">Signal</keyword>
<keyword evidence="4" id="KW-1185">Reference proteome</keyword>
<dbReference type="OrthoDB" id="9800666at2"/>
<dbReference type="Gene3D" id="2.30.180.10">
    <property type="entry name" value="FAS1 domain"/>
    <property type="match status" value="1"/>
</dbReference>
<dbReference type="PROSITE" id="PS50213">
    <property type="entry name" value="FAS1"/>
    <property type="match status" value="1"/>
</dbReference>
<evidence type="ECO:0000313" key="3">
    <source>
        <dbReference type="EMBL" id="SJM37594.1"/>
    </source>
</evidence>
<organism evidence="3 4">
    <name type="scientific">Psychrobacter pasteurii</name>
    <dbReference type="NCBI Taxonomy" id="1945520"/>
    <lineage>
        <taxon>Bacteria</taxon>
        <taxon>Pseudomonadati</taxon>
        <taxon>Pseudomonadota</taxon>
        <taxon>Gammaproteobacteria</taxon>
        <taxon>Moraxellales</taxon>
        <taxon>Moraxellaceae</taxon>
        <taxon>Psychrobacter</taxon>
    </lineage>
</organism>
<proteinExistence type="predicted"/>
<dbReference type="AlphaFoldDB" id="A0A1R4EGI9"/>
<dbReference type="PANTHER" id="PTHR10900">
    <property type="entry name" value="PERIOSTIN-RELATED"/>
    <property type="match status" value="1"/>
</dbReference>
<gene>
    <name evidence="3" type="ORF">A1019T_01571</name>
</gene>
<dbReference type="Pfam" id="PF02469">
    <property type="entry name" value="Fasciclin"/>
    <property type="match status" value="1"/>
</dbReference>
<dbReference type="InterPro" id="IPR036378">
    <property type="entry name" value="FAS1_dom_sf"/>
</dbReference>
<dbReference type="Proteomes" id="UP000188169">
    <property type="component" value="Unassembled WGS sequence"/>
</dbReference>
<evidence type="ECO:0000256" key="1">
    <source>
        <dbReference type="SAM" id="SignalP"/>
    </source>
</evidence>
<dbReference type="RefSeq" id="WP_077448985.1">
    <property type="nucleotide sequence ID" value="NZ_FUGD01000089.1"/>
</dbReference>
<dbReference type="InterPro" id="IPR000782">
    <property type="entry name" value="FAS1_domain"/>
</dbReference>
<sequence length="237" mass="25266">MKTMPVWTLAVALMAVTTGQSNAQSSAVVTSSSVTDSASTKQTLRQPNATYSTFSQPATVVNQHKSAPAPNSATAAASTSAATSKTSTTSISYDASENALQLARRNPNLSILVEAIDAAGLTGVLRFAGSNYTIFAPDNAAFDAWFNETTMTKQKLMQNKPLLRILLAYHVVKTPQPLTVDQMQPSRLTTFNKHQLTITNQKTIKDGKGRTAVIKAADIPTRNGTVHVIDKVLFPAG</sequence>
<protein>
    <submittedName>
        <fullName evidence="3">Cell surface lipoprotein MPB83</fullName>
    </submittedName>
</protein>
<dbReference type="SUPFAM" id="SSF82153">
    <property type="entry name" value="FAS1 domain"/>
    <property type="match status" value="1"/>
</dbReference>
<evidence type="ECO:0000259" key="2">
    <source>
        <dbReference type="PROSITE" id="PS50213"/>
    </source>
</evidence>
<reference evidence="4" key="1">
    <citation type="submission" date="2017-02" db="EMBL/GenBank/DDBJ databases">
        <authorList>
            <person name="Mornico D."/>
        </authorList>
    </citation>
    <scope>NUCLEOTIDE SEQUENCE [LARGE SCALE GENOMIC DNA]</scope>
</reference>
<accession>A0A1R4EGI9</accession>
<dbReference type="STRING" id="1945520.A1019T_01571"/>
<feature type="signal peptide" evidence="1">
    <location>
        <begin position="1"/>
        <end position="23"/>
    </location>
</feature>